<evidence type="ECO:0000313" key="8">
    <source>
        <dbReference type="Proteomes" id="UP000245998"/>
    </source>
</evidence>
<feature type="domain" description="3-hydroxyisobutyrate dehydrogenase-like NAD-binding" evidence="6">
    <location>
        <begin position="166"/>
        <end position="285"/>
    </location>
</feature>
<proteinExistence type="inferred from homology"/>
<dbReference type="Proteomes" id="UP000245998">
    <property type="component" value="Unassembled WGS sequence"/>
</dbReference>
<organism evidence="7 8">
    <name type="scientific">Pueribacillus theae</name>
    <dbReference type="NCBI Taxonomy" id="2171751"/>
    <lineage>
        <taxon>Bacteria</taxon>
        <taxon>Bacillati</taxon>
        <taxon>Bacillota</taxon>
        <taxon>Bacilli</taxon>
        <taxon>Bacillales</taxon>
        <taxon>Bacillaceae</taxon>
        <taxon>Pueribacillus</taxon>
    </lineage>
</organism>
<comment type="similarity">
    <text evidence="1">Belongs to the HIBADH-related family.</text>
</comment>
<sequence>MSAKIGFIGLGAMGLPMAKNLVKANYDVIGLNRSKGKEQLFIDAGGKGGYTLSEIVQECDILMTCLPFPHDVEEVILGDEGIVKHGRNGQYLIDFSTVSPTLNQKVYEKANEKGMKFLDAPISGGNFGAEEGTLSIMVGGDKEVFESMLPYFQILGENIYHVGKCGSGSIVKLVNNLMVGFHTQAVAEALNLGEKMGVDSDVLFDILHSSYAQSRVFDRHYENFISKNEYEPGFAMKLLHKDLKIAGELADEKNIPLPIGKQVTAMMKEAVDSGHGDDDMSALYLYLKK</sequence>
<reference evidence="7 8" key="1">
    <citation type="submission" date="2018-04" db="EMBL/GenBank/DDBJ databases">
        <title>Camelliibacillus theae gen. nov., sp. nov., isolated from Pu'er tea.</title>
        <authorList>
            <person name="Niu L."/>
        </authorList>
    </citation>
    <scope>NUCLEOTIDE SEQUENCE [LARGE SCALE GENOMIC DNA]</scope>
    <source>
        <strain evidence="7 8">T8</strain>
    </source>
</reference>
<accession>A0A2U1K861</accession>
<dbReference type="Pfam" id="PF03446">
    <property type="entry name" value="NAD_binding_2"/>
    <property type="match status" value="1"/>
</dbReference>
<dbReference type="RefSeq" id="WP_116553234.1">
    <property type="nucleotide sequence ID" value="NZ_QCZG01000002.1"/>
</dbReference>
<dbReference type="PIRSF" id="PIRSF000103">
    <property type="entry name" value="HIBADH"/>
    <property type="match status" value="1"/>
</dbReference>
<dbReference type="Gene3D" id="1.10.1040.10">
    <property type="entry name" value="N-(1-d-carboxylethyl)-l-norvaline Dehydrogenase, domain 2"/>
    <property type="match status" value="1"/>
</dbReference>
<dbReference type="PANTHER" id="PTHR22981">
    <property type="entry name" value="3-HYDROXYISOBUTYRATE DEHYDROGENASE-RELATED"/>
    <property type="match status" value="1"/>
</dbReference>
<evidence type="ECO:0000256" key="1">
    <source>
        <dbReference type="ARBA" id="ARBA00009080"/>
    </source>
</evidence>
<protein>
    <submittedName>
        <fullName evidence="7">3-hydroxyisobutyrate dehydrogenase</fullName>
    </submittedName>
</protein>
<dbReference type="AlphaFoldDB" id="A0A2U1K861"/>
<dbReference type="PROSITE" id="PS00895">
    <property type="entry name" value="3_HYDROXYISOBUT_DH"/>
    <property type="match status" value="1"/>
</dbReference>
<gene>
    <name evidence="7" type="ORF">DCC39_02175</name>
</gene>
<feature type="active site" evidence="4">
    <location>
        <position position="172"/>
    </location>
</feature>
<dbReference type="InterPro" id="IPR029154">
    <property type="entry name" value="HIBADH-like_NADP-bd"/>
</dbReference>
<dbReference type="InterPro" id="IPR008927">
    <property type="entry name" value="6-PGluconate_DH-like_C_sf"/>
</dbReference>
<evidence type="ECO:0000256" key="4">
    <source>
        <dbReference type="PIRSR" id="PIRSR000103-1"/>
    </source>
</evidence>
<keyword evidence="2" id="KW-0560">Oxidoreductase</keyword>
<feature type="domain" description="6-phosphogluconate dehydrogenase NADP-binding" evidence="5">
    <location>
        <begin position="4"/>
        <end position="163"/>
    </location>
</feature>
<evidence type="ECO:0000313" key="7">
    <source>
        <dbReference type="EMBL" id="PWA13273.1"/>
    </source>
</evidence>
<evidence type="ECO:0000259" key="5">
    <source>
        <dbReference type="Pfam" id="PF03446"/>
    </source>
</evidence>
<name>A0A2U1K861_9BACI</name>
<dbReference type="GO" id="GO:0051287">
    <property type="term" value="F:NAD binding"/>
    <property type="evidence" value="ECO:0007669"/>
    <property type="project" value="InterPro"/>
</dbReference>
<dbReference type="Pfam" id="PF14833">
    <property type="entry name" value="NAD_binding_11"/>
    <property type="match status" value="1"/>
</dbReference>
<dbReference type="InterPro" id="IPR002204">
    <property type="entry name" value="3-OH-isobutyrate_DH-rel_CS"/>
</dbReference>
<dbReference type="GO" id="GO:0016054">
    <property type="term" value="P:organic acid catabolic process"/>
    <property type="evidence" value="ECO:0007669"/>
    <property type="project" value="UniProtKB-ARBA"/>
</dbReference>
<evidence type="ECO:0000256" key="2">
    <source>
        <dbReference type="ARBA" id="ARBA00023002"/>
    </source>
</evidence>
<dbReference type="SUPFAM" id="SSF51735">
    <property type="entry name" value="NAD(P)-binding Rossmann-fold domains"/>
    <property type="match status" value="1"/>
</dbReference>
<dbReference type="InterPro" id="IPR015815">
    <property type="entry name" value="HIBADH-related"/>
</dbReference>
<dbReference type="InterPro" id="IPR006115">
    <property type="entry name" value="6PGDH_NADP-bd"/>
</dbReference>
<evidence type="ECO:0000259" key="6">
    <source>
        <dbReference type="Pfam" id="PF14833"/>
    </source>
</evidence>
<keyword evidence="8" id="KW-1185">Reference proteome</keyword>
<dbReference type="OrthoDB" id="9786703at2"/>
<keyword evidence="3" id="KW-0520">NAD</keyword>
<dbReference type="GO" id="GO:0016616">
    <property type="term" value="F:oxidoreductase activity, acting on the CH-OH group of donors, NAD or NADP as acceptor"/>
    <property type="evidence" value="ECO:0007669"/>
    <property type="project" value="TreeGrafter"/>
</dbReference>
<dbReference type="GO" id="GO:0050661">
    <property type="term" value="F:NADP binding"/>
    <property type="evidence" value="ECO:0007669"/>
    <property type="project" value="InterPro"/>
</dbReference>
<comment type="caution">
    <text evidence="7">The sequence shown here is derived from an EMBL/GenBank/DDBJ whole genome shotgun (WGS) entry which is preliminary data.</text>
</comment>
<dbReference type="InterPro" id="IPR036291">
    <property type="entry name" value="NAD(P)-bd_dom_sf"/>
</dbReference>
<dbReference type="EMBL" id="QCZG01000002">
    <property type="protein sequence ID" value="PWA13273.1"/>
    <property type="molecule type" value="Genomic_DNA"/>
</dbReference>
<dbReference type="PANTHER" id="PTHR22981:SF7">
    <property type="entry name" value="3-HYDROXYISOBUTYRATE DEHYDROGENASE, MITOCHONDRIAL"/>
    <property type="match status" value="1"/>
</dbReference>
<dbReference type="InterPro" id="IPR013328">
    <property type="entry name" value="6PGD_dom2"/>
</dbReference>
<evidence type="ECO:0000256" key="3">
    <source>
        <dbReference type="ARBA" id="ARBA00023027"/>
    </source>
</evidence>
<dbReference type="Gene3D" id="3.40.50.720">
    <property type="entry name" value="NAD(P)-binding Rossmann-like Domain"/>
    <property type="match status" value="1"/>
</dbReference>
<dbReference type="SUPFAM" id="SSF48179">
    <property type="entry name" value="6-phosphogluconate dehydrogenase C-terminal domain-like"/>
    <property type="match status" value="1"/>
</dbReference>